<accession>A0A8H8DHW2</accession>
<protein>
    <recommendedName>
        <fullName evidence="4">Stress response protein NST1</fullName>
    </recommendedName>
    <alternativeName>
        <fullName evidence="3">Stress response protein nst1</fullName>
    </alternativeName>
</protein>
<dbReference type="Proteomes" id="UP000673691">
    <property type="component" value="Unassembled WGS sequence"/>
</dbReference>
<dbReference type="InterPro" id="IPR025279">
    <property type="entry name" value="NST1"/>
</dbReference>
<evidence type="ECO:0000256" key="6">
    <source>
        <dbReference type="ARBA" id="ARBA00023054"/>
    </source>
</evidence>
<keyword evidence="6" id="KW-0175">Coiled coil</keyword>
<feature type="compositionally biased region" description="Basic residues" evidence="7">
    <location>
        <begin position="491"/>
        <end position="521"/>
    </location>
</feature>
<feature type="region of interest" description="Disordered" evidence="7">
    <location>
        <begin position="241"/>
        <end position="262"/>
    </location>
</feature>
<proteinExistence type="inferred from homology"/>
<dbReference type="OrthoDB" id="21629at2759"/>
<evidence type="ECO:0000256" key="1">
    <source>
        <dbReference type="ARBA" id="ARBA00004496"/>
    </source>
</evidence>
<comment type="similarity">
    <text evidence="2">Belongs to the NST1 family.</text>
</comment>
<feature type="compositionally biased region" description="Basic and acidic residues" evidence="7">
    <location>
        <begin position="522"/>
        <end position="534"/>
    </location>
</feature>
<keyword evidence="9" id="KW-1185">Reference proteome</keyword>
<evidence type="ECO:0000313" key="8">
    <source>
        <dbReference type="EMBL" id="KAG5458915.1"/>
    </source>
</evidence>
<organism evidence="8 9">
    <name type="scientific">Olpidium bornovanus</name>
    <dbReference type="NCBI Taxonomy" id="278681"/>
    <lineage>
        <taxon>Eukaryota</taxon>
        <taxon>Fungi</taxon>
        <taxon>Fungi incertae sedis</taxon>
        <taxon>Olpidiomycota</taxon>
        <taxon>Olpidiomycotina</taxon>
        <taxon>Olpidiomycetes</taxon>
        <taxon>Olpidiales</taxon>
        <taxon>Olpidiaceae</taxon>
        <taxon>Olpidium</taxon>
    </lineage>
</organism>
<gene>
    <name evidence="8" type="ORF">BJ554DRAFT_773</name>
</gene>
<keyword evidence="5" id="KW-0963">Cytoplasm</keyword>
<evidence type="ECO:0000256" key="2">
    <source>
        <dbReference type="ARBA" id="ARBA00007112"/>
    </source>
</evidence>
<comment type="subcellular location">
    <subcellularLocation>
        <location evidence="1">Cytoplasm</location>
    </subcellularLocation>
</comment>
<evidence type="ECO:0000313" key="9">
    <source>
        <dbReference type="Proteomes" id="UP000673691"/>
    </source>
</evidence>
<evidence type="ECO:0000256" key="3">
    <source>
        <dbReference type="ARBA" id="ARBA00015112"/>
    </source>
</evidence>
<feature type="compositionally biased region" description="Polar residues" evidence="7">
    <location>
        <begin position="326"/>
        <end position="336"/>
    </location>
</feature>
<dbReference type="EMBL" id="JAEFCI010007717">
    <property type="protein sequence ID" value="KAG5458915.1"/>
    <property type="molecule type" value="Genomic_DNA"/>
</dbReference>
<feature type="compositionally biased region" description="Low complexity" evidence="7">
    <location>
        <begin position="337"/>
        <end position="354"/>
    </location>
</feature>
<feature type="compositionally biased region" description="Basic residues" evidence="7">
    <location>
        <begin position="535"/>
        <end position="545"/>
    </location>
</feature>
<feature type="compositionally biased region" description="Low complexity" evidence="7">
    <location>
        <begin position="281"/>
        <end position="303"/>
    </location>
</feature>
<name>A0A8H8DHW2_9FUNG</name>
<evidence type="ECO:0000256" key="5">
    <source>
        <dbReference type="ARBA" id="ARBA00022490"/>
    </source>
</evidence>
<feature type="non-terminal residue" evidence="8">
    <location>
        <position position="1"/>
    </location>
</feature>
<feature type="region of interest" description="Disordered" evidence="7">
    <location>
        <begin position="460"/>
        <end position="545"/>
    </location>
</feature>
<feature type="compositionally biased region" description="Low complexity" evidence="7">
    <location>
        <begin position="461"/>
        <end position="483"/>
    </location>
</feature>
<dbReference type="Pfam" id="PF13945">
    <property type="entry name" value="NST1"/>
    <property type="match status" value="1"/>
</dbReference>
<feature type="compositionally biased region" description="Basic residues" evidence="7">
    <location>
        <begin position="314"/>
        <end position="323"/>
    </location>
</feature>
<dbReference type="AlphaFoldDB" id="A0A8H8DHW2"/>
<dbReference type="GO" id="GO:0005737">
    <property type="term" value="C:cytoplasm"/>
    <property type="evidence" value="ECO:0007669"/>
    <property type="project" value="UniProtKB-SubCell"/>
</dbReference>
<reference evidence="8 9" key="1">
    <citation type="journal article" name="Sci. Rep.">
        <title>Genome-scale phylogenetic analyses confirm Olpidium as the closest living zoosporic fungus to the non-flagellated, terrestrial fungi.</title>
        <authorList>
            <person name="Chang Y."/>
            <person name="Rochon D."/>
            <person name="Sekimoto S."/>
            <person name="Wang Y."/>
            <person name="Chovatia M."/>
            <person name="Sandor L."/>
            <person name="Salamov A."/>
            <person name="Grigoriev I.V."/>
            <person name="Stajich J.E."/>
            <person name="Spatafora J.W."/>
        </authorList>
    </citation>
    <scope>NUCLEOTIDE SEQUENCE [LARGE SCALE GENOMIC DNA]</scope>
    <source>
        <strain evidence="8">S191</strain>
    </source>
</reference>
<comment type="caution">
    <text evidence="8">The sequence shown here is derived from an EMBL/GenBank/DDBJ whole genome shotgun (WGS) entry which is preliminary data.</text>
</comment>
<evidence type="ECO:0000256" key="7">
    <source>
        <dbReference type="SAM" id="MobiDB-lite"/>
    </source>
</evidence>
<sequence length="545" mass="59997">VELLRDPPARIGRSPFILQSFVPQVLVYPAVDESDVVDGFGKQNEKNKVHHRVVFSYVGRRVFFIGVAGQAQWKVLGASRPRVAARERPHEGRAQGGANRVPYPQALRGRIKGQIQAHVRLRGFVGRMEERHGAAGYPILVGRLREPPCGTFTPKRFSALESGGAPADLAPPVAEEIRDFVRPRIATESQTARLLLPAYPAGRREPAEHDSPDGWRAAPSFCRRELHGACLVSPWYSATSGTPAVRSAGAKQDGRADPVHAAAPSAGYCESCAHPDHRRWPAAPHKANAGAAGLRHAAAAAKPDAADEAADASKKRKKKKKKGQLASPSSAGRTATPSSAPDGAGSSAGPRAPDLSSRHQHVNPRRVAGTTRLSSDDGFWQDNTTEERAKIREFWLHMAERERRMLVQIEKEAVLRKMKEQQKQACSCAICGRKRNAIEEELEVLYDTYYEELENYANQHQNSAAQQPRQPAAAVANAASAQQGHFQRPAQSRHHSSNSNVHHNHHHQQYARQHANNRHHSHPQERTPNAERAGRCGRGRKRDEP</sequence>
<evidence type="ECO:0000256" key="4">
    <source>
        <dbReference type="ARBA" id="ARBA00020733"/>
    </source>
</evidence>
<feature type="region of interest" description="Disordered" evidence="7">
    <location>
        <begin position="280"/>
        <end position="380"/>
    </location>
</feature>